<dbReference type="AlphaFoldDB" id="A0AB36J2V9"/>
<name>A0AB36J2V9_9BACL</name>
<comment type="caution">
    <text evidence="2">The sequence shown here is derived from an EMBL/GenBank/DDBJ whole genome shotgun (WGS) entry which is preliminary data.</text>
</comment>
<reference evidence="2 3" key="1">
    <citation type="submission" date="2016-10" db="EMBL/GenBank/DDBJ databases">
        <title>Paenibacillus species isolates.</title>
        <authorList>
            <person name="Beno S.M."/>
        </authorList>
    </citation>
    <scope>NUCLEOTIDE SEQUENCE [LARGE SCALE GENOMIC DNA]</scope>
    <source>
        <strain evidence="2 3">FSL H7-0918</strain>
    </source>
</reference>
<evidence type="ECO:0000259" key="1">
    <source>
        <dbReference type="Pfam" id="PF19044"/>
    </source>
</evidence>
<dbReference type="InterPro" id="IPR027417">
    <property type="entry name" value="P-loop_NTPase"/>
</dbReference>
<dbReference type="EMBL" id="MPTO01000050">
    <property type="protein sequence ID" value="OME10248.1"/>
    <property type="molecule type" value="Genomic_DNA"/>
</dbReference>
<dbReference type="RefSeq" id="WP_076138885.1">
    <property type="nucleotide sequence ID" value="NZ_MKQM01000081.1"/>
</dbReference>
<evidence type="ECO:0000313" key="2">
    <source>
        <dbReference type="EMBL" id="OME10248.1"/>
    </source>
</evidence>
<dbReference type="PANTHER" id="PTHR30121">
    <property type="entry name" value="UNCHARACTERIZED PROTEIN YJGR-RELATED"/>
    <property type="match status" value="1"/>
</dbReference>
<dbReference type="InterPro" id="IPR051162">
    <property type="entry name" value="T4SS_component"/>
</dbReference>
<sequence length="649" mass="74146">MIEQKEKKLSLKKVSLKSKVDKQLLTYSGRLIKKWSKEKKHTLVNSGDEKNTKLVKTMEGKDSKTGHFVRVVMIESYPLEIVAGYLDQLDELVTKEGATLRKTIRYIKSDVKWNWAMKNKYKRLEKSVSEMTITDPGRQSEIDARDALVSLQESIQQGKSKLVEVSTFLTISAETTYQLDAAESNMRDWIDDLDGRLDNLFSEQLEALIQTSPVSDKESPSGEFFNKHHYGRVITDSVAARTYLFTSGSFSDGQGLYFGRRTEDGGFCFINLCDPNDPRAQNLMVLGKTGQGKSYFLKALVVSLLEEGVHVFVFDLDGEWRDLCDEVGGVYIDHTADVGRYFEPLAIMPSIPEIDEECVRYNRSRYQRAIDTGIRTCSMLADGLTKTELFEAGEAVRRVFQNAGIEKNKPETWDGPYSGERPTIHAFFRDVQEDAKTNDDAKSLYDKIKIYFIGIYDGVFESEEPLTFQNAPLVVYKVGSGETEGNEKDEKAKLAQLKMSMAFDVVNSNIQKLRFEGAYFSAVLVDEGQRQLKNRELKQAVFDWYTAIRKWNGMMILGANTPAIILDTAEGVGMWENTNVKVYFYMEHSAVRMLSQHSDVPEEVQDRIRENEDTNCYVLEYHKKYDELFMHVPEDEHVLYKTRGLKEAI</sequence>
<evidence type="ECO:0000313" key="3">
    <source>
        <dbReference type="Proteomes" id="UP000187323"/>
    </source>
</evidence>
<protein>
    <recommendedName>
        <fullName evidence="1">TraG P-loop domain-containing protein</fullName>
    </recommendedName>
</protein>
<dbReference type="Gene3D" id="3.40.50.300">
    <property type="entry name" value="P-loop containing nucleotide triphosphate hydrolases"/>
    <property type="match status" value="2"/>
</dbReference>
<proteinExistence type="predicted"/>
<dbReference type="Pfam" id="PF19044">
    <property type="entry name" value="P-loop_TraG"/>
    <property type="match status" value="1"/>
</dbReference>
<gene>
    <name evidence="2" type="ORF">BSK47_30985</name>
</gene>
<dbReference type="SUPFAM" id="SSF52540">
    <property type="entry name" value="P-loop containing nucleoside triphosphate hydrolases"/>
    <property type="match status" value="1"/>
</dbReference>
<dbReference type="PANTHER" id="PTHR30121:SF6">
    <property type="entry name" value="SLR6007 PROTEIN"/>
    <property type="match status" value="1"/>
</dbReference>
<feature type="domain" description="TraG P-loop" evidence="1">
    <location>
        <begin position="281"/>
        <end position="557"/>
    </location>
</feature>
<accession>A0AB36J2V9</accession>
<dbReference type="InterPro" id="IPR043964">
    <property type="entry name" value="P-loop_TraG"/>
</dbReference>
<organism evidence="2 3">
    <name type="scientific">Paenibacillus odorifer</name>
    <dbReference type="NCBI Taxonomy" id="189426"/>
    <lineage>
        <taxon>Bacteria</taxon>
        <taxon>Bacillati</taxon>
        <taxon>Bacillota</taxon>
        <taxon>Bacilli</taxon>
        <taxon>Bacillales</taxon>
        <taxon>Paenibacillaceae</taxon>
        <taxon>Paenibacillus</taxon>
    </lineage>
</organism>
<dbReference type="Proteomes" id="UP000187323">
    <property type="component" value="Unassembled WGS sequence"/>
</dbReference>